<sequence length="466" mass="45373">MQLLTLTLFAAVLSATARPVRRAVDPALVPDFGVKANVNPTGTGDCDGIAGADGTPVKIPCQCPPDRDSFIQSLDANVAAGKVVNNPSVAVTFPEDNSTESQIARIQASLVTLQNLEGPGKGCPAASTTLLAQQKALGAGGSADTGAVAAVAPGSSAATSAAATSAAATSAATSTASGSSTSTTVDPALVPEFGLEAGLNPTGTGDCDGITGADGTPVKIPCQCPPDRDSFIQSLEANVAAGKVVNNPSVAVTFPEDNSTESQIARIQASLVTLQNLEGPGKGCPAASTTLLAQQKALAAGGSTDDGAVAVAASGSSAATSAAETSAAAATSPASASSSTAAGSSTSTTVDPALVPDLGLQAGLNPTGTGDCDGVAGANGQPIKIPCQCPPDQDTFIQSLTANVAAGVAVNNPDVAVTFPTGDTPEDQVGRIQASLVTLQNLEGPGKGCPAASTTLLAQMKALQGQ</sequence>
<feature type="region of interest" description="Disordered" evidence="1">
    <location>
        <begin position="329"/>
        <end position="353"/>
    </location>
</feature>
<accession>A0A550BWQ4</accession>
<evidence type="ECO:0000313" key="3">
    <source>
        <dbReference type="EMBL" id="TRM56943.1"/>
    </source>
</evidence>
<evidence type="ECO:0000256" key="2">
    <source>
        <dbReference type="SAM" id="SignalP"/>
    </source>
</evidence>
<feature type="signal peptide" evidence="2">
    <location>
        <begin position="1"/>
        <end position="17"/>
    </location>
</feature>
<dbReference type="OrthoDB" id="2140240at2759"/>
<dbReference type="EMBL" id="VDMD01000055">
    <property type="protein sequence ID" value="TRM56943.1"/>
    <property type="molecule type" value="Genomic_DNA"/>
</dbReference>
<keyword evidence="4" id="KW-1185">Reference proteome</keyword>
<protein>
    <submittedName>
        <fullName evidence="3">Uncharacterized protein</fullName>
    </submittedName>
</protein>
<dbReference type="Proteomes" id="UP000320762">
    <property type="component" value="Unassembled WGS sequence"/>
</dbReference>
<keyword evidence="2" id="KW-0732">Signal</keyword>
<evidence type="ECO:0000313" key="4">
    <source>
        <dbReference type="Proteomes" id="UP000320762"/>
    </source>
</evidence>
<evidence type="ECO:0000256" key="1">
    <source>
        <dbReference type="SAM" id="MobiDB-lite"/>
    </source>
</evidence>
<comment type="caution">
    <text evidence="3">The sequence shown here is derived from an EMBL/GenBank/DDBJ whole genome shotgun (WGS) entry which is preliminary data.</text>
</comment>
<name>A0A550BWQ4_9AGAR</name>
<feature type="compositionally biased region" description="Low complexity" evidence="1">
    <location>
        <begin position="329"/>
        <end position="351"/>
    </location>
</feature>
<feature type="chain" id="PRO_5021882375" evidence="2">
    <location>
        <begin position="18"/>
        <end position="466"/>
    </location>
</feature>
<organism evidence="3 4">
    <name type="scientific">Schizophyllum amplum</name>
    <dbReference type="NCBI Taxonomy" id="97359"/>
    <lineage>
        <taxon>Eukaryota</taxon>
        <taxon>Fungi</taxon>
        <taxon>Dikarya</taxon>
        <taxon>Basidiomycota</taxon>
        <taxon>Agaricomycotina</taxon>
        <taxon>Agaricomycetes</taxon>
        <taxon>Agaricomycetidae</taxon>
        <taxon>Agaricales</taxon>
        <taxon>Schizophyllaceae</taxon>
        <taxon>Schizophyllum</taxon>
    </lineage>
</organism>
<gene>
    <name evidence="3" type="ORF">BD626DRAFT_635277</name>
</gene>
<dbReference type="AlphaFoldDB" id="A0A550BWQ4"/>
<proteinExistence type="predicted"/>
<reference evidence="3 4" key="1">
    <citation type="journal article" date="2019" name="New Phytol.">
        <title>Comparative genomics reveals unique wood-decay strategies and fruiting body development in the Schizophyllaceae.</title>
        <authorList>
            <person name="Almasi E."/>
            <person name="Sahu N."/>
            <person name="Krizsan K."/>
            <person name="Balint B."/>
            <person name="Kovacs G.M."/>
            <person name="Kiss B."/>
            <person name="Cseklye J."/>
            <person name="Drula E."/>
            <person name="Henrissat B."/>
            <person name="Nagy I."/>
            <person name="Chovatia M."/>
            <person name="Adam C."/>
            <person name="LaButti K."/>
            <person name="Lipzen A."/>
            <person name="Riley R."/>
            <person name="Grigoriev I.V."/>
            <person name="Nagy L.G."/>
        </authorList>
    </citation>
    <scope>NUCLEOTIDE SEQUENCE [LARGE SCALE GENOMIC DNA]</scope>
    <source>
        <strain evidence="3 4">NL-1724</strain>
    </source>
</reference>